<sequence>LRVIGRLLGSRPDMPPESVAALPERDSDHDLTLSPLSEVNPDIDYDLPAALASSSGAVPQPDPATTEHPFQLSNSILGKLDVSQTLEAPVKSPSAEITPEACFPPSSHLLSPSDEPDAPEDLPPPVSGHTHAGQKTTIKLGEHQYLYLPFPAAADSHANAHTPPPAAAAAAPKVGGGGGHWRDTSMLAADALVDALQSGKATATTTTTPAAAAAAAGGQQHTATATTTASRGHWWKGLGRVVRWFFPAPLPSPSNDLTTSEWMRVHLCDR</sequence>
<proteinExistence type="predicted"/>
<dbReference type="VEuPathDB" id="CryptoDB:Vbra_15261"/>
<dbReference type="EMBL" id="CDMY01000427">
    <property type="protein sequence ID" value="CEM11893.1"/>
    <property type="molecule type" value="Genomic_DNA"/>
</dbReference>
<name>A0A0G4FGD6_VITBC</name>
<evidence type="ECO:0000313" key="2">
    <source>
        <dbReference type="EMBL" id="CEM11893.1"/>
    </source>
</evidence>
<reference evidence="2 3" key="1">
    <citation type="submission" date="2014-11" db="EMBL/GenBank/DDBJ databases">
        <authorList>
            <person name="Zhu J."/>
            <person name="Qi W."/>
            <person name="Song R."/>
        </authorList>
    </citation>
    <scope>NUCLEOTIDE SEQUENCE [LARGE SCALE GENOMIC DNA]</scope>
</reference>
<protein>
    <submittedName>
        <fullName evidence="2">Uncharacterized protein</fullName>
    </submittedName>
</protein>
<keyword evidence="3" id="KW-1185">Reference proteome</keyword>
<evidence type="ECO:0000256" key="1">
    <source>
        <dbReference type="SAM" id="MobiDB-lite"/>
    </source>
</evidence>
<gene>
    <name evidence="2" type="ORF">Vbra_15261</name>
</gene>
<feature type="region of interest" description="Disordered" evidence="1">
    <location>
        <begin position="157"/>
        <end position="182"/>
    </location>
</feature>
<dbReference type="AlphaFoldDB" id="A0A0G4FGD6"/>
<feature type="region of interest" description="Disordered" evidence="1">
    <location>
        <begin position="1"/>
        <end position="69"/>
    </location>
</feature>
<feature type="region of interest" description="Disordered" evidence="1">
    <location>
        <begin position="87"/>
        <end position="134"/>
    </location>
</feature>
<evidence type="ECO:0000313" key="3">
    <source>
        <dbReference type="Proteomes" id="UP000041254"/>
    </source>
</evidence>
<feature type="non-terminal residue" evidence="2">
    <location>
        <position position="1"/>
    </location>
</feature>
<dbReference type="InParanoid" id="A0A0G4FGD6"/>
<organism evidence="2 3">
    <name type="scientific">Vitrella brassicaformis (strain CCMP3155)</name>
    <dbReference type="NCBI Taxonomy" id="1169540"/>
    <lineage>
        <taxon>Eukaryota</taxon>
        <taxon>Sar</taxon>
        <taxon>Alveolata</taxon>
        <taxon>Colpodellida</taxon>
        <taxon>Vitrellaceae</taxon>
        <taxon>Vitrella</taxon>
    </lineage>
</organism>
<dbReference type="Proteomes" id="UP000041254">
    <property type="component" value="Unassembled WGS sequence"/>
</dbReference>
<accession>A0A0G4FGD6</accession>